<dbReference type="OrthoDB" id="3040699at2759"/>
<protein>
    <submittedName>
        <fullName evidence="2">Uncharacterized protein</fullName>
    </submittedName>
</protein>
<dbReference type="Proteomes" id="UP000313359">
    <property type="component" value="Unassembled WGS sequence"/>
</dbReference>
<evidence type="ECO:0000256" key="1">
    <source>
        <dbReference type="SAM" id="MobiDB-lite"/>
    </source>
</evidence>
<feature type="compositionally biased region" description="Polar residues" evidence="1">
    <location>
        <begin position="45"/>
        <end position="70"/>
    </location>
</feature>
<sequence>MSSQPPKSANVKKKKKNPFDDDYIQADLNWFKDKQAVHSEPPISAETQGDSNGEAITTQSPSTVCGSSSYTSAQRPVTLAFELTTEEITQIERWRNRHTSPDILFDVPVAFAGDEAESPMNIVKCGRPAEWPTDSSIFGLLNTTDNCGPPQSIALAPPFIQIYQYRDFSNRVFAVVLHRPTAAQRAELQRFHDQDRMWHEMLDKLGTFDFPVPTLVAPTLPKMSIMNNRCVRDV</sequence>
<feature type="region of interest" description="Disordered" evidence="1">
    <location>
        <begin position="1"/>
        <end position="20"/>
    </location>
</feature>
<keyword evidence="3" id="KW-1185">Reference proteome</keyword>
<dbReference type="AlphaFoldDB" id="A0A5C2SDE5"/>
<dbReference type="EMBL" id="ML122263">
    <property type="protein sequence ID" value="RPD61159.1"/>
    <property type="molecule type" value="Genomic_DNA"/>
</dbReference>
<organism evidence="2 3">
    <name type="scientific">Lentinus tigrinus ALCF2SS1-6</name>
    <dbReference type="NCBI Taxonomy" id="1328759"/>
    <lineage>
        <taxon>Eukaryota</taxon>
        <taxon>Fungi</taxon>
        <taxon>Dikarya</taxon>
        <taxon>Basidiomycota</taxon>
        <taxon>Agaricomycotina</taxon>
        <taxon>Agaricomycetes</taxon>
        <taxon>Polyporales</taxon>
        <taxon>Polyporaceae</taxon>
        <taxon>Lentinus</taxon>
    </lineage>
</organism>
<proteinExistence type="predicted"/>
<feature type="region of interest" description="Disordered" evidence="1">
    <location>
        <begin position="35"/>
        <end position="70"/>
    </location>
</feature>
<name>A0A5C2SDE5_9APHY</name>
<gene>
    <name evidence="2" type="ORF">L227DRAFT_563139</name>
</gene>
<accession>A0A5C2SDE5</accession>
<evidence type="ECO:0000313" key="3">
    <source>
        <dbReference type="Proteomes" id="UP000313359"/>
    </source>
</evidence>
<dbReference type="STRING" id="1328759.A0A5C2SDE5"/>
<evidence type="ECO:0000313" key="2">
    <source>
        <dbReference type="EMBL" id="RPD61159.1"/>
    </source>
</evidence>
<reference evidence="2" key="1">
    <citation type="journal article" date="2018" name="Genome Biol. Evol.">
        <title>Genomics and development of Lentinus tigrinus, a white-rot wood-decaying mushroom with dimorphic fruiting bodies.</title>
        <authorList>
            <person name="Wu B."/>
            <person name="Xu Z."/>
            <person name="Knudson A."/>
            <person name="Carlson A."/>
            <person name="Chen N."/>
            <person name="Kovaka S."/>
            <person name="LaButti K."/>
            <person name="Lipzen A."/>
            <person name="Pennachio C."/>
            <person name="Riley R."/>
            <person name="Schakwitz W."/>
            <person name="Umezawa K."/>
            <person name="Ohm R.A."/>
            <person name="Grigoriev I.V."/>
            <person name="Nagy L.G."/>
            <person name="Gibbons J."/>
            <person name="Hibbett D."/>
        </authorList>
    </citation>
    <scope>NUCLEOTIDE SEQUENCE [LARGE SCALE GENOMIC DNA]</scope>
    <source>
        <strain evidence="2">ALCF2SS1-6</strain>
    </source>
</reference>